<proteinExistence type="predicted"/>
<dbReference type="InterPro" id="IPR001888">
    <property type="entry name" value="Transposase_1"/>
</dbReference>
<dbReference type="STRING" id="105785.A0A2J7PLN7"/>
<gene>
    <name evidence="2" type="ORF">B7P43_G05234</name>
</gene>
<feature type="region of interest" description="Disordered" evidence="1">
    <location>
        <begin position="1"/>
        <end position="20"/>
    </location>
</feature>
<dbReference type="AlphaFoldDB" id="A0A2J7PLN7"/>
<reference evidence="2 3" key="1">
    <citation type="submission" date="2017-12" db="EMBL/GenBank/DDBJ databases">
        <title>Hemimetabolous genomes reveal molecular basis of termite eusociality.</title>
        <authorList>
            <person name="Harrison M.C."/>
            <person name="Jongepier E."/>
            <person name="Robertson H.M."/>
            <person name="Arning N."/>
            <person name="Bitard-Feildel T."/>
            <person name="Chao H."/>
            <person name="Childers C.P."/>
            <person name="Dinh H."/>
            <person name="Doddapaneni H."/>
            <person name="Dugan S."/>
            <person name="Gowin J."/>
            <person name="Greiner C."/>
            <person name="Han Y."/>
            <person name="Hu H."/>
            <person name="Hughes D.S.T."/>
            <person name="Huylmans A.-K."/>
            <person name="Kemena C."/>
            <person name="Kremer L.P.M."/>
            <person name="Lee S.L."/>
            <person name="Lopez-Ezquerra A."/>
            <person name="Mallet L."/>
            <person name="Monroy-Kuhn J.M."/>
            <person name="Moser A."/>
            <person name="Murali S.C."/>
            <person name="Muzny D.M."/>
            <person name="Otani S."/>
            <person name="Piulachs M.-D."/>
            <person name="Poelchau M."/>
            <person name="Qu J."/>
            <person name="Schaub F."/>
            <person name="Wada-Katsumata A."/>
            <person name="Worley K.C."/>
            <person name="Xie Q."/>
            <person name="Ylla G."/>
            <person name="Poulsen M."/>
            <person name="Gibbs R.A."/>
            <person name="Schal C."/>
            <person name="Richards S."/>
            <person name="Belles X."/>
            <person name="Korb J."/>
            <person name="Bornberg-Bauer E."/>
        </authorList>
    </citation>
    <scope>NUCLEOTIDE SEQUENCE [LARGE SCALE GENOMIC DNA]</scope>
    <source>
        <tissue evidence="2">Whole body</tissue>
    </source>
</reference>
<dbReference type="InterPro" id="IPR036397">
    <property type="entry name" value="RNaseH_sf"/>
</dbReference>
<name>A0A2J7PLN7_9NEOP</name>
<dbReference type="Gene3D" id="3.30.420.10">
    <property type="entry name" value="Ribonuclease H-like superfamily/Ribonuclease H"/>
    <property type="match status" value="1"/>
</dbReference>
<evidence type="ECO:0000313" key="2">
    <source>
        <dbReference type="EMBL" id="PNF17245.1"/>
    </source>
</evidence>
<evidence type="ECO:0000313" key="3">
    <source>
        <dbReference type="Proteomes" id="UP000235965"/>
    </source>
</evidence>
<sequence>MKMQSSEWGTASPPQPKKSRLVRSKDKVMLLAFFDIDGLVHHEFIPPGQTVTGHFYMQVLQRLRNATGGRDSGFCIMIMH</sequence>
<dbReference type="EMBL" id="NEVH01024424">
    <property type="protein sequence ID" value="PNF17245.1"/>
    <property type="molecule type" value="Genomic_DNA"/>
</dbReference>
<accession>A0A2J7PLN7</accession>
<dbReference type="Proteomes" id="UP000235965">
    <property type="component" value="Unassembled WGS sequence"/>
</dbReference>
<protein>
    <recommendedName>
        <fullName evidence="4">Mariner Mos1 transposase</fullName>
    </recommendedName>
</protein>
<keyword evidence="3" id="KW-1185">Reference proteome</keyword>
<dbReference type="InParanoid" id="A0A2J7PLN7"/>
<evidence type="ECO:0008006" key="4">
    <source>
        <dbReference type="Google" id="ProtNLM"/>
    </source>
</evidence>
<dbReference type="GO" id="GO:0003676">
    <property type="term" value="F:nucleic acid binding"/>
    <property type="evidence" value="ECO:0007669"/>
    <property type="project" value="InterPro"/>
</dbReference>
<evidence type="ECO:0000256" key="1">
    <source>
        <dbReference type="SAM" id="MobiDB-lite"/>
    </source>
</evidence>
<organism evidence="2 3">
    <name type="scientific">Cryptotermes secundus</name>
    <dbReference type="NCBI Taxonomy" id="105785"/>
    <lineage>
        <taxon>Eukaryota</taxon>
        <taxon>Metazoa</taxon>
        <taxon>Ecdysozoa</taxon>
        <taxon>Arthropoda</taxon>
        <taxon>Hexapoda</taxon>
        <taxon>Insecta</taxon>
        <taxon>Pterygota</taxon>
        <taxon>Neoptera</taxon>
        <taxon>Polyneoptera</taxon>
        <taxon>Dictyoptera</taxon>
        <taxon>Blattodea</taxon>
        <taxon>Blattoidea</taxon>
        <taxon>Termitoidae</taxon>
        <taxon>Kalotermitidae</taxon>
        <taxon>Cryptotermitinae</taxon>
        <taxon>Cryptotermes</taxon>
    </lineage>
</organism>
<dbReference type="Pfam" id="PF01359">
    <property type="entry name" value="Transposase_1"/>
    <property type="match status" value="1"/>
</dbReference>
<comment type="caution">
    <text evidence="2">The sequence shown here is derived from an EMBL/GenBank/DDBJ whole genome shotgun (WGS) entry which is preliminary data.</text>
</comment>